<reference evidence="1 2" key="1">
    <citation type="submission" date="2024-09" db="EMBL/GenBank/DDBJ databases">
        <authorList>
            <person name="Sun Q."/>
            <person name="Mori K."/>
        </authorList>
    </citation>
    <scope>NUCLEOTIDE SEQUENCE [LARGE SCALE GENOMIC DNA]</scope>
    <source>
        <strain evidence="1 2">KCTC 23279</strain>
    </source>
</reference>
<proteinExistence type="predicted"/>
<accession>A0ABV6EQL4</accession>
<keyword evidence="2" id="KW-1185">Reference proteome</keyword>
<dbReference type="EMBL" id="JBHLWM010000003">
    <property type="protein sequence ID" value="MFC0240397.1"/>
    <property type="molecule type" value="Genomic_DNA"/>
</dbReference>
<name>A0ABV6EQL4_9BRAD</name>
<protein>
    <submittedName>
        <fullName evidence="1">Uncharacterized protein</fullName>
    </submittedName>
</protein>
<dbReference type="RefSeq" id="WP_378386240.1">
    <property type="nucleotide sequence ID" value="NZ_JBHLWM010000003.1"/>
</dbReference>
<evidence type="ECO:0000313" key="1">
    <source>
        <dbReference type="EMBL" id="MFC0240397.1"/>
    </source>
</evidence>
<gene>
    <name evidence="1" type="ORF">ACFFJ6_07960</name>
</gene>
<comment type="caution">
    <text evidence="1">The sequence shown here is derived from an EMBL/GenBank/DDBJ whole genome shotgun (WGS) entry which is preliminary data.</text>
</comment>
<organism evidence="1 2">
    <name type="scientific">Rhodopseudomonas telluris</name>
    <dbReference type="NCBI Taxonomy" id="644215"/>
    <lineage>
        <taxon>Bacteria</taxon>
        <taxon>Pseudomonadati</taxon>
        <taxon>Pseudomonadota</taxon>
        <taxon>Alphaproteobacteria</taxon>
        <taxon>Hyphomicrobiales</taxon>
        <taxon>Nitrobacteraceae</taxon>
        <taxon>Rhodopseudomonas</taxon>
    </lineage>
</organism>
<evidence type="ECO:0000313" key="2">
    <source>
        <dbReference type="Proteomes" id="UP001589775"/>
    </source>
</evidence>
<sequence>MTGIRIDHSDEVHGFEPDDVVEAELIEPVSAPVMPAQPRMRYTDRSVRPSANFVAQLMAIEGGYPQTRGVFRAEPDEASAAYRSAHAYAAGRTRRMS</sequence>
<dbReference type="Proteomes" id="UP001589775">
    <property type="component" value="Unassembled WGS sequence"/>
</dbReference>